<dbReference type="AlphaFoldDB" id="A0AAP3EX24"/>
<comment type="caution">
    <text evidence="2">The sequence shown here is derived from an EMBL/GenBank/DDBJ whole genome shotgun (WGS) entry which is preliminary data.</text>
</comment>
<organism evidence="2 3">
    <name type="scientific">Micrococcus luteus</name>
    <name type="common">Micrococcus lysodeikticus</name>
    <dbReference type="NCBI Taxonomy" id="1270"/>
    <lineage>
        <taxon>Bacteria</taxon>
        <taxon>Bacillati</taxon>
        <taxon>Actinomycetota</taxon>
        <taxon>Actinomycetes</taxon>
        <taxon>Micrococcales</taxon>
        <taxon>Micrococcaceae</taxon>
        <taxon>Micrococcus</taxon>
    </lineage>
</organism>
<feature type="region of interest" description="Disordered" evidence="1">
    <location>
        <begin position="168"/>
        <end position="193"/>
    </location>
</feature>
<dbReference type="Proteomes" id="UP001205867">
    <property type="component" value="Unassembled WGS sequence"/>
</dbReference>
<evidence type="ECO:0000313" key="2">
    <source>
        <dbReference type="EMBL" id="MCV7629017.1"/>
    </source>
</evidence>
<protein>
    <submittedName>
        <fullName evidence="2">Uncharacterized protein</fullName>
    </submittedName>
</protein>
<reference evidence="2" key="1">
    <citation type="submission" date="2023-06" db="EMBL/GenBank/DDBJ databases">
        <title>lsaBGC provides a comprehensive framework for evolutionary analysis of biosynthetic gene clusters within focal taxa.</title>
        <authorList>
            <person name="Salamzade R."/>
            <person name="Sandstrom S."/>
            <person name="Kalan L.R."/>
        </authorList>
    </citation>
    <scope>NUCLEOTIDE SEQUENCE</scope>
    <source>
        <strain evidence="2">P3-SID899</strain>
    </source>
</reference>
<evidence type="ECO:0000313" key="3">
    <source>
        <dbReference type="Proteomes" id="UP001205867"/>
    </source>
</evidence>
<gene>
    <name evidence="2" type="ORF">M3A82_006640</name>
</gene>
<accession>A0AAP3EX24</accession>
<evidence type="ECO:0000256" key="1">
    <source>
        <dbReference type="SAM" id="MobiDB-lite"/>
    </source>
</evidence>
<name>A0AAP3EX24_MICLU</name>
<dbReference type="EMBL" id="JALXKZ020000012">
    <property type="protein sequence ID" value="MCV7629017.1"/>
    <property type="molecule type" value="Genomic_DNA"/>
</dbReference>
<proteinExistence type="predicted"/>
<sequence length="193" mass="20633">MAELEAQLVAAETRIGQLTATVRRKTDQVKHLAGLLAAERRSADTAIADQAVRTQAVRSDNARLAGQVADLRRSWSVATADTDLTPDQVAALRGQLAAVRGQLEQLSGRHRRLSAAAEVAATERGQLQGIVRQWDTLCRRLAKAVAGQPVSPADKRILATHARFRSALAGADRTRGGGQHRTSPATDRGGVRP</sequence>